<name>A0A229SL21_9PSEU</name>
<keyword evidence="3 9" id="KW-0349">Heme</keyword>
<evidence type="ECO:0000256" key="9">
    <source>
        <dbReference type="RuleBase" id="RU000461"/>
    </source>
</evidence>
<dbReference type="GO" id="GO:0005506">
    <property type="term" value="F:iron ion binding"/>
    <property type="evidence" value="ECO:0007669"/>
    <property type="project" value="InterPro"/>
</dbReference>
<dbReference type="EMBL" id="NMUL01000078">
    <property type="protein sequence ID" value="OXM59598.1"/>
    <property type="molecule type" value="Genomic_DNA"/>
</dbReference>
<evidence type="ECO:0000256" key="1">
    <source>
        <dbReference type="ARBA" id="ARBA00004660"/>
    </source>
</evidence>
<dbReference type="AlphaFoldDB" id="A0A229SL21"/>
<dbReference type="InterPro" id="IPR001128">
    <property type="entry name" value="Cyt_P450"/>
</dbReference>
<evidence type="ECO:0000256" key="7">
    <source>
        <dbReference type="ARBA" id="ARBA00023033"/>
    </source>
</evidence>
<keyword evidence="4 9" id="KW-0479">Metal-binding</keyword>
<dbReference type="InterPro" id="IPR036396">
    <property type="entry name" value="Cyt_P450_sf"/>
</dbReference>
<dbReference type="OrthoDB" id="3218463at2"/>
<evidence type="ECO:0000313" key="10">
    <source>
        <dbReference type="EMBL" id="OXM59598.1"/>
    </source>
</evidence>
<dbReference type="PROSITE" id="PS00086">
    <property type="entry name" value="CYTOCHROME_P450"/>
    <property type="match status" value="1"/>
</dbReference>
<dbReference type="Proteomes" id="UP000215199">
    <property type="component" value="Unassembled WGS sequence"/>
</dbReference>
<dbReference type="InterPro" id="IPR002397">
    <property type="entry name" value="Cyt_P450_B"/>
</dbReference>
<reference evidence="11" key="1">
    <citation type="submission" date="2017-07" db="EMBL/GenBank/DDBJ databases">
        <title>Comparative genome mining reveals phylogenetic distribution patterns of secondary metabolites in Amycolatopsis.</title>
        <authorList>
            <person name="Adamek M."/>
            <person name="Alanjary M."/>
            <person name="Sales-Ortells H."/>
            <person name="Goodfellow M."/>
            <person name="Bull A.T."/>
            <person name="Kalinowski J."/>
            <person name="Ziemert N."/>
        </authorList>
    </citation>
    <scope>NUCLEOTIDE SEQUENCE [LARGE SCALE GENOMIC DNA]</scope>
    <source>
        <strain evidence="11">H5</strain>
    </source>
</reference>
<accession>A0A229SL21</accession>
<dbReference type="PANTHER" id="PTHR46696">
    <property type="entry name" value="P450, PUTATIVE (EUROFUNG)-RELATED"/>
    <property type="match status" value="1"/>
</dbReference>
<dbReference type="GO" id="GO:0016705">
    <property type="term" value="F:oxidoreductase activity, acting on paired donors, with incorporation or reduction of molecular oxygen"/>
    <property type="evidence" value="ECO:0007669"/>
    <property type="project" value="InterPro"/>
</dbReference>
<comment type="caution">
    <text evidence="10">The sequence shown here is derived from an EMBL/GenBank/DDBJ whole genome shotgun (WGS) entry which is preliminary data.</text>
</comment>
<comment type="pathway">
    <text evidence="1">Antibiotic biosynthesis; vancomycin biosynthesis.</text>
</comment>
<keyword evidence="6 9" id="KW-0408">Iron</keyword>
<evidence type="ECO:0000256" key="2">
    <source>
        <dbReference type="ARBA" id="ARBA00010617"/>
    </source>
</evidence>
<evidence type="ECO:0000256" key="8">
    <source>
        <dbReference type="ARBA" id="ARBA00055433"/>
    </source>
</evidence>
<dbReference type="Gene3D" id="1.10.630.10">
    <property type="entry name" value="Cytochrome P450"/>
    <property type="match status" value="1"/>
</dbReference>
<dbReference type="RefSeq" id="WP_093954059.1">
    <property type="nucleotide sequence ID" value="NZ_NMUL01000078.1"/>
</dbReference>
<gene>
    <name evidence="10" type="ORF">CF165_46770</name>
</gene>
<dbReference type="PRINTS" id="PR00385">
    <property type="entry name" value="P450"/>
</dbReference>
<keyword evidence="7 9" id="KW-0503">Monooxygenase</keyword>
<dbReference type="SUPFAM" id="SSF48264">
    <property type="entry name" value="Cytochrome P450"/>
    <property type="match status" value="1"/>
</dbReference>
<proteinExistence type="inferred from homology"/>
<comment type="function">
    <text evidence="8">Involved in the coupling of aromatic side chains of the heptapeptide of vancomycin.</text>
</comment>
<dbReference type="GO" id="GO:0020037">
    <property type="term" value="F:heme binding"/>
    <property type="evidence" value="ECO:0007669"/>
    <property type="project" value="InterPro"/>
</dbReference>
<dbReference type="GO" id="GO:0004497">
    <property type="term" value="F:monooxygenase activity"/>
    <property type="evidence" value="ECO:0007669"/>
    <property type="project" value="UniProtKB-KW"/>
</dbReference>
<dbReference type="CDD" id="cd11031">
    <property type="entry name" value="Cyp158A-like"/>
    <property type="match status" value="1"/>
</dbReference>
<protein>
    <submittedName>
        <fullName evidence="10">Cytochrome</fullName>
    </submittedName>
</protein>
<sequence length="401" mass="44560">MTEIEEPLAYPFPPASSVHHPSPVFARLREERPVARIRTPDGNTAWLATRYEDVRQVLLDPRFSRAAAAGPDVPLTGIARLAKESMLGMDPPEHTRLRRLVASAFTARRVNALRPRVVKLVDDLLTAMQPLRRPADLVENLSLRLPLQVIGDLIGVPEQERRILHDWADTVMGGWSADPGALDPTIDRVAGYFGELIEAKRKNPADDLMSVLIAARDEEDRLTERELVVLCLGLLIVGHATTVGHINMFLLTLLRYPGEFAKLRARPELVPQAVEELLRFIQLSDGGGALPRVTTEEVELGGVRLPAGAVVMQAINSGNRDPHQFPEPDRLDLTRTANQHLSFGVGVHHCIGASLARMELQEALHGLLRHMPEVRVAVPESELKFKQGMFIKTLEELPVEW</sequence>
<dbReference type="Pfam" id="PF00067">
    <property type="entry name" value="p450"/>
    <property type="match status" value="1"/>
</dbReference>
<keyword evidence="11" id="KW-1185">Reference proteome</keyword>
<keyword evidence="5 9" id="KW-0560">Oxidoreductase</keyword>
<dbReference type="InterPro" id="IPR017972">
    <property type="entry name" value="Cyt_P450_CS"/>
</dbReference>
<evidence type="ECO:0000256" key="3">
    <source>
        <dbReference type="ARBA" id="ARBA00022617"/>
    </source>
</evidence>
<evidence type="ECO:0000256" key="6">
    <source>
        <dbReference type="ARBA" id="ARBA00023004"/>
    </source>
</evidence>
<dbReference type="PRINTS" id="PR00359">
    <property type="entry name" value="BP450"/>
</dbReference>
<evidence type="ECO:0000313" key="11">
    <source>
        <dbReference type="Proteomes" id="UP000215199"/>
    </source>
</evidence>
<dbReference type="PANTHER" id="PTHR46696:SF1">
    <property type="entry name" value="CYTOCHROME P450 YJIB-RELATED"/>
    <property type="match status" value="1"/>
</dbReference>
<evidence type="ECO:0000256" key="4">
    <source>
        <dbReference type="ARBA" id="ARBA00022723"/>
    </source>
</evidence>
<evidence type="ECO:0000256" key="5">
    <source>
        <dbReference type="ARBA" id="ARBA00023002"/>
    </source>
</evidence>
<comment type="similarity">
    <text evidence="2 9">Belongs to the cytochrome P450 family.</text>
</comment>
<dbReference type="FunFam" id="1.10.630.10:FF:000018">
    <property type="entry name" value="Cytochrome P450 monooxygenase"/>
    <property type="match status" value="1"/>
</dbReference>
<organism evidence="10 11">
    <name type="scientific">Amycolatopsis vastitatis</name>
    <dbReference type="NCBI Taxonomy" id="1905142"/>
    <lineage>
        <taxon>Bacteria</taxon>
        <taxon>Bacillati</taxon>
        <taxon>Actinomycetota</taxon>
        <taxon>Actinomycetes</taxon>
        <taxon>Pseudonocardiales</taxon>
        <taxon>Pseudonocardiaceae</taxon>
        <taxon>Amycolatopsis</taxon>
    </lineage>
</organism>